<dbReference type="GO" id="GO:0006890">
    <property type="term" value="P:retrograde vesicle-mediated transport, Golgi to endoplasmic reticulum"/>
    <property type="evidence" value="ECO:0007669"/>
    <property type="project" value="InterPro"/>
</dbReference>
<feature type="domain" description="V-SNARE coiled-coil homology" evidence="8">
    <location>
        <begin position="140"/>
        <end position="198"/>
    </location>
</feature>
<dbReference type="GO" id="GO:0005737">
    <property type="term" value="C:cytoplasm"/>
    <property type="evidence" value="ECO:0007669"/>
    <property type="project" value="UniProtKB-ARBA"/>
</dbReference>
<dbReference type="Gene3D" id="1.20.5.110">
    <property type="match status" value="1"/>
</dbReference>
<evidence type="ECO:0000313" key="13">
    <source>
        <dbReference type="Proteomes" id="UP000323011"/>
    </source>
</evidence>
<dbReference type="Gene3D" id="3.30.450.50">
    <property type="entry name" value="Longin domain"/>
    <property type="match status" value="1"/>
</dbReference>
<dbReference type="GO" id="GO:0012505">
    <property type="term" value="C:endomembrane system"/>
    <property type="evidence" value="ECO:0007669"/>
    <property type="project" value="UniProtKB-SubCell"/>
</dbReference>
<keyword evidence="1" id="KW-0813">Transport</keyword>
<dbReference type="PROSITE" id="PS50892">
    <property type="entry name" value="V_SNARE"/>
    <property type="match status" value="1"/>
</dbReference>
<name>A0A5A8D788_CAFRO</name>
<evidence type="ECO:0000313" key="14">
    <source>
        <dbReference type="Proteomes" id="UP000324907"/>
    </source>
</evidence>
<dbReference type="PANTHER" id="PTHR45837">
    <property type="entry name" value="VESICLE-TRAFFICKING PROTEIN SEC22B"/>
    <property type="match status" value="1"/>
</dbReference>
<evidence type="ECO:0000313" key="12">
    <source>
        <dbReference type="Proteomes" id="UP000322899"/>
    </source>
</evidence>
<keyword evidence="7" id="KW-0472">Membrane</keyword>
<keyword evidence="6" id="KW-0175">Coiled coil</keyword>
<dbReference type="EMBL" id="VLTL01000110">
    <property type="protein sequence ID" value="KAA0160494.1"/>
    <property type="molecule type" value="Genomic_DNA"/>
</dbReference>
<evidence type="ECO:0000256" key="5">
    <source>
        <dbReference type="ARBA" id="ARBA00046280"/>
    </source>
</evidence>
<dbReference type="GO" id="GO:0015031">
    <property type="term" value="P:protein transport"/>
    <property type="evidence" value="ECO:0007669"/>
    <property type="project" value="UniProtKB-KW"/>
</dbReference>
<evidence type="ECO:0000313" key="11">
    <source>
        <dbReference type="EMBL" id="KAA0175822.1"/>
    </source>
</evidence>
<gene>
    <name evidence="11" type="ORF">FNF27_02543</name>
    <name evidence="10" type="ORF">FNF28_05450</name>
    <name evidence="9" type="ORF">FNF29_06638</name>
</gene>
<evidence type="ECO:0000256" key="6">
    <source>
        <dbReference type="PROSITE-ProRule" id="PRU00290"/>
    </source>
</evidence>
<comment type="caution">
    <text evidence="10">The sequence shown here is derived from an EMBL/GenBank/DDBJ whole genome shotgun (WGS) entry which is preliminary data.</text>
</comment>
<proteinExistence type="predicted"/>
<dbReference type="Proteomes" id="UP000322899">
    <property type="component" value="Unassembled WGS sequence"/>
</dbReference>
<dbReference type="InterPro" id="IPR011012">
    <property type="entry name" value="Longin-like_dom_sf"/>
</dbReference>
<reference evidence="12 13" key="1">
    <citation type="submission" date="2019-07" db="EMBL/GenBank/DDBJ databases">
        <title>Genomes of Cafeteria roenbergensis.</title>
        <authorList>
            <person name="Fischer M.G."/>
            <person name="Hackl T."/>
            <person name="Roman M."/>
        </authorList>
    </citation>
    <scope>NUCLEOTIDE SEQUENCE [LARGE SCALE GENOMIC DNA]</scope>
    <source>
        <strain evidence="9 13">BVI</strain>
        <strain evidence="11 12">E4-10P</strain>
        <strain evidence="10 14">RCC970-E3</strain>
    </source>
</reference>
<evidence type="ECO:0000313" key="10">
    <source>
        <dbReference type="EMBL" id="KAA0160494.1"/>
    </source>
</evidence>
<dbReference type="AlphaFoldDB" id="A0A5A8D788"/>
<comment type="subcellular location">
    <subcellularLocation>
        <location evidence="5">Endomembrane system</location>
        <topology evidence="5">Single-pass type IV membrane protein</topology>
    </subcellularLocation>
</comment>
<dbReference type="InterPro" id="IPR042855">
    <property type="entry name" value="V_SNARE_CC"/>
</dbReference>
<evidence type="ECO:0000259" key="8">
    <source>
        <dbReference type="PROSITE" id="PS50892"/>
    </source>
</evidence>
<keyword evidence="13" id="KW-1185">Reference proteome</keyword>
<dbReference type="Pfam" id="PF00957">
    <property type="entry name" value="Synaptobrevin"/>
    <property type="match status" value="1"/>
</dbReference>
<dbReference type="OrthoDB" id="1719357at2759"/>
<evidence type="ECO:0000313" key="9">
    <source>
        <dbReference type="EMBL" id="KAA0148420.1"/>
    </source>
</evidence>
<dbReference type="SUPFAM" id="SSF64356">
    <property type="entry name" value="SNARE-like"/>
    <property type="match status" value="1"/>
</dbReference>
<evidence type="ECO:0000256" key="4">
    <source>
        <dbReference type="ARBA" id="ARBA00022989"/>
    </source>
</evidence>
<dbReference type="OMA" id="QMEHFLT"/>
<sequence length="221" mass="24101">MADYVAITQVGTELMLYAYEHPCDQVGSLKSAAEDVLRAHSRQSSPRMSYNGTGYRFLCGSEPGFVVCSVCPTSLSQAAAEEFQRRVTEGFQEYVSATLGSCDAGVIGGVTKAHRFVGFDRELRAIRRSVLEEGDGSGTAARRVAHKLEQVEGFMRQNLTDLLGRGAALEEVERSSSRLADASKSLRSKAKQARIWAQIGQYWPVAAAGSVVLLVIWLVFM</sequence>
<keyword evidence="4 7" id="KW-1133">Transmembrane helix</keyword>
<evidence type="ECO:0000256" key="2">
    <source>
        <dbReference type="ARBA" id="ARBA00022692"/>
    </source>
</evidence>
<dbReference type="InterPro" id="IPR044565">
    <property type="entry name" value="Sec22"/>
</dbReference>
<dbReference type="Proteomes" id="UP000323011">
    <property type="component" value="Unassembled WGS sequence"/>
</dbReference>
<dbReference type="GO" id="GO:0005484">
    <property type="term" value="F:SNAP receptor activity"/>
    <property type="evidence" value="ECO:0007669"/>
    <property type="project" value="InterPro"/>
</dbReference>
<organism evidence="10 14">
    <name type="scientific">Cafeteria roenbergensis</name>
    <name type="common">Marine flagellate</name>
    <dbReference type="NCBI Taxonomy" id="33653"/>
    <lineage>
        <taxon>Eukaryota</taxon>
        <taxon>Sar</taxon>
        <taxon>Stramenopiles</taxon>
        <taxon>Bigyra</taxon>
        <taxon>Opalozoa</taxon>
        <taxon>Bicosoecida</taxon>
        <taxon>Cafeteriaceae</taxon>
        <taxon>Cafeteria</taxon>
    </lineage>
</organism>
<dbReference type="EMBL" id="VLTO01000011">
    <property type="protein sequence ID" value="KAA0175822.1"/>
    <property type="molecule type" value="Genomic_DNA"/>
</dbReference>
<feature type="transmembrane region" description="Helical" evidence="7">
    <location>
        <begin position="202"/>
        <end position="220"/>
    </location>
</feature>
<accession>A0A5A8D788</accession>
<dbReference type="SUPFAM" id="SSF58038">
    <property type="entry name" value="SNARE fusion complex"/>
    <property type="match status" value="1"/>
</dbReference>
<dbReference type="Proteomes" id="UP000324907">
    <property type="component" value="Unassembled WGS sequence"/>
</dbReference>
<dbReference type="EMBL" id="VLTN01000053">
    <property type="protein sequence ID" value="KAA0148420.1"/>
    <property type="molecule type" value="Genomic_DNA"/>
</dbReference>
<protein>
    <recommendedName>
        <fullName evidence="8">V-SNARE coiled-coil homology domain-containing protein</fullName>
    </recommendedName>
</protein>
<dbReference type="GO" id="GO:0006888">
    <property type="term" value="P:endoplasmic reticulum to Golgi vesicle-mediated transport"/>
    <property type="evidence" value="ECO:0007669"/>
    <property type="project" value="InterPro"/>
</dbReference>
<evidence type="ECO:0000256" key="7">
    <source>
        <dbReference type="SAM" id="Phobius"/>
    </source>
</evidence>
<evidence type="ECO:0000256" key="1">
    <source>
        <dbReference type="ARBA" id="ARBA00022448"/>
    </source>
</evidence>
<evidence type="ECO:0000256" key="3">
    <source>
        <dbReference type="ARBA" id="ARBA00022927"/>
    </source>
</evidence>
<keyword evidence="3" id="KW-0653">Protein transport</keyword>
<keyword evidence="2 7" id="KW-0812">Transmembrane</keyword>